<dbReference type="InterPro" id="IPR032675">
    <property type="entry name" value="LRR_dom_sf"/>
</dbReference>
<dbReference type="KEGG" id="beg:INE88_03818"/>
<reference evidence="1" key="1">
    <citation type="journal article" date="2021" name="PLoS Genet.">
        <title>Mobile Type VI secretion system loci of the gut Bacteroidales display extensive intra-ecosystem transfer, multi-species spread and geographical clustering.</title>
        <authorList>
            <person name="Garcia-Bayona L."/>
            <person name="Coyne M.J."/>
            <person name="Comstock L.E."/>
        </authorList>
    </citation>
    <scope>NUCLEOTIDE SEQUENCE</scope>
    <source>
        <strain evidence="1">CL11T00C20</strain>
    </source>
</reference>
<gene>
    <name evidence="1" type="ORF">INE88_03818</name>
</gene>
<accession>A0A975Q873</accession>
<proteinExistence type="predicted"/>
<protein>
    <recommendedName>
        <fullName evidence="3">Leucine-rich repeat domain-containing protein</fullName>
    </recommendedName>
</protein>
<dbReference type="SUPFAM" id="SSF52058">
    <property type="entry name" value="L domain-like"/>
    <property type="match status" value="1"/>
</dbReference>
<dbReference type="AlphaFoldDB" id="A0A975Q873"/>
<organism evidence="1 2">
    <name type="scientific">Bacteroides eggerthii</name>
    <dbReference type="NCBI Taxonomy" id="28111"/>
    <lineage>
        <taxon>Bacteria</taxon>
        <taxon>Pseudomonadati</taxon>
        <taxon>Bacteroidota</taxon>
        <taxon>Bacteroidia</taxon>
        <taxon>Bacteroidales</taxon>
        <taxon>Bacteroidaceae</taxon>
        <taxon>Bacteroides</taxon>
    </lineage>
</organism>
<evidence type="ECO:0008006" key="3">
    <source>
        <dbReference type="Google" id="ProtNLM"/>
    </source>
</evidence>
<name>A0A975Q873_9BACE</name>
<dbReference type="EMBL" id="CP072227">
    <property type="protein sequence ID" value="QUT46973.1"/>
    <property type="molecule type" value="Genomic_DNA"/>
</dbReference>
<evidence type="ECO:0000313" key="1">
    <source>
        <dbReference type="EMBL" id="QUT46973.1"/>
    </source>
</evidence>
<sequence>MQTETVKDFENKTGYTLEVKDGELHYGGNLDLEGTGITQLPEGLTVGGYLDLRDTGITQLPEGLTVGGYLDLRGTGITQLPEGLTVGGNLDLKGTGITQLPEGLTVGDNLDLRDTGITQLPEGLTVGGNLDLEGTGITQLPEGLTVGGYLDLRGTGITQFPKGLTVGGYLDLEGTGITQLPEGLTVGGDIYIRGTGITDISNINRNVPAFVQWRNFEYIKVDGIFSKVISHKSKVYKIRQIGETEERFLITDGYGKWSHGDTLKEAKDDLIYKISNRDKSKYENLTLESELTFAQAIEAYRVITGACAAGTKMFVKNVLASRKEKYTISEIIRLTKGQYNCDVFERFFEK</sequence>
<dbReference type="Proteomes" id="UP000679226">
    <property type="component" value="Chromosome"/>
</dbReference>
<evidence type="ECO:0000313" key="2">
    <source>
        <dbReference type="Proteomes" id="UP000679226"/>
    </source>
</evidence>
<dbReference type="RefSeq" id="WP_211454548.1">
    <property type="nucleotide sequence ID" value="NZ_CP072227.1"/>
</dbReference>
<dbReference type="Gene3D" id="3.80.10.10">
    <property type="entry name" value="Ribonuclease Inhibitor"/>
    <property type="match status" value="1"/>
</dbReference>